<evidence type="ECO:0000313" key="2">
    <source>
        <dbReference type="EMBL" id="GGC10779.1"/>
    </source>
</evidence>
<keyword evidence="3" id="KW-1185">Reference proteome</keyword>
<dbReference type="Gene3D" id="1.10.3680.10">
    <property type="entry name" value="TerB-like"/>
    <property type="match status" value="1"/>
</dbReference>
<gene>
    <name evidence="2" type="ORF">GCM10011352_41570</name>
</gene>
<evidence type="ECO:0000313" key="3">
    <source>
        <dbReference type="Proteomes" id="UP000629025"/>
    </source>
</evidence>
<protein>
    <submittedName>
        <fullName evidence="2">Tellurium resistance terB-like protein subgroup 2</fullName>
    </submittedName>
</protein>
<dbReference type="InterPro" id="IPR029024">
    <property type="entry name" value="TerB-like"/>
</dbReference>
<sequence length="151" mass="17326">MLTKLKDLLDNLMAADVQQVEDPQELFSLASAVLMVEVIASDYARKPEEKAALLALIKRSFSLQTDEAEALLERAEEAHWHSTDYFRYTSQLNRICSPAEKVSLIENLWRVAYADGELHHYEEHVIRRIADLIHVPHMDFIAAKHRAQGDE</sequence>
<proteinExistence type="predicted"/>
<dbReference type="EMBL" id="BMIJ01000010">
    <property type="protein sequence ID" value="GGC10779.1"/>
    <property type="molecule type" value="Genomic_DNA"/>
</dbReference>
<evidence type="ECO:0000259" key="1">
    <source>
        <dbReference type="Pfam" id="PF05099"/>
    </source>
</evidence>
<dbReference type="Pfam" id="PF05099">
    <property type="entry name" value="TerB"/>
    <property type="match status" value="1"/>
</dbReference>
<organism evidence="2 3">
    <name type="scientific">Marinobacterium zhoushanense</name>
    <dbReference type="NCBI Taxonomy" id="1679163"/>
    <lineage>
        <taxon>Bacteria</taxon>
        <taxon>Pseudomonadati</taxon>
        <taxon>Pseudomonadota</taxon>
        <taxon>Gammaproteobacteria</taxon>
        <taxon>Oceanospirillales</taxon>
        <taxon>Oceanospirillaceae</taxon>
        <taxon>Marinobacterium</taxon>
    </lineage>
</organism>
<dbReference type="CDD" id="cd07313">
    <property type="entry name" value="terB_like_2"/>
    <property type="match status" value="1"/>
</dbReference>
<comment type="caution">
    <text evidence="2">The sequence shown here is derived from an EMBL/GenBank/DDBJ whole genome shotgun (WGS) entry which is preliminary data.</text>
</comment>
<dbReference type="RefSeq" id="WP_188752019.1">
    <property type="nucleotide sequence ID" value="NZ_BMIJ01000010.1"/>
</dbReference>
<dbReference type="InterPro" id="IPR007791">
    <property type="entry name" value="DjlA_N"/>
</dbReference>
<dbReference type="Proteomes" id="UP000629025">
    <property type="component" value="Unassembled WGS sequence"/>
</dbReference>
<feature type="domain" description="Co-chaperone DjlA N-terminal" evidence="1">
    <location>
        <begin position="29"/>
        <end position="145"/>
    </location>
</feature>
<name>A0ABQ1KXK0_9GAMM</name>
<dbReference type="SUPFAM" id="SSF158682">
    <property type="entry name" value="TerB-like"/>
    <property type="match status" value="1"/>
</dbReference>
<reference evidence="3" key="1">
    <citation type="journal article" date="2019" name="Int. J. Syst. Evol. Microbiol.">
        <title>The Global Catalogue of Microorganisms (GCM) 10K type strain sequencing project: providing services to taxonomists for standard genome sequencing and annotation.</title>
        <authorList>
            <consortium name="The Broad Institute Genomics Platform"/>
            <consortium name="The Broad Institute Genome Sequencing Center for Infectious Disease"/>
            <person name="Wu L."/>
            <person name="Ma J."/>
        </authorList>
    </citation>
    <scope>NUCLEOTIDE SEQUENCE [LARGE SCALE GENOMIC DNA]</scope>
    <source>
        <strain evidence="3">CGMCC 1.15341</strain>
    </source>
</reference>
<accession>A0ABQ1KXK0</accession>